<dbReference type="OrthoDB" id="2734037at2"/>
<accession>A0A0M0LKB4</accession>
<dbReference type="PROSITE" id="PS50965">
    <property type="entry name" value="NERD"/>
    <property type="match status" value="1"/>
</dbReference>
<dbReference type="RefSeq" id="WP_053415278.1">
    <property type="nucleotide sequence ID" value="NZ_LILB01000001.1"/>
</dbReference>
<dbReference type="EMBL" id="LILB01000001">
    <property type="protein sequence ID" value="KOO51153.1"/>
    <property type="molecule type" value="Genomic_DNA"/>
</dbReference>
<name>A0A0M0LKB4_9BACL</name>
<organism evidence="2 3">
    <name type="scientific">Viridibacillus arvi</name>
    <dbReference type="NCBI Taxonomy" id="263475"/>
    <lineage>
        <taxon>Bacteria</taxon>
        <taxon>Bacillati</taxon>
        <taxon>Bacillota</taxon>
        <taxon>Bacilli</taxon>
        <taxon>Bacillales</taxon>
        <taxon>Caryophanaceae</taxon>
        <taxon>Viridibacillus</taxon>
    </lineage>
</organism>
<protein>
    <recommendedName>
        <fullName evidence="1">NERD domain-containing protein</fullName>
    </recommendedName>
</protein>
<proteinExistence type="predicted"/>
<dbReference type="InterPro" id="IPR011528">
    <property type="entry name" value="NERD"/>
</dbReference>
<evidence type="ECO:0000259" key="1">
    <source>
        <dbReference type="PROSITE" id="PS50965"/>
    </source>
</evidence>
<keyword evidence="3" id="KW-1185">Reference proteome</keyword>
<gene>
    <name evidence="2" type="ORF">AMD00_01190</name>
</gene>
<dbReference type="Pfam" id="PF08378">
    <property type="entry name" value="NERD"/>
    <property type="match status" value="1"/>
</dbReference>
<dbReference type="AlphaFoldDB" id="A0A0M0LKB4"/>
<evidence type="ECO:0000313" key="3">
    <source>
        <dbReference type="Proteomes" id="UP000036867"/>
    </source>
</evidence>
<dbReference type="GeneID" id="301134735"/>
<feature type="domain" description="NERD" evidence="1">
    <location>
        <begin position="30"/>
        <end position="152"/>
    </location>
</feature>
<dbReference type="Proteomes" id="UP000036867">
    <property type="component" value="Unassembled WGS sequence"/>
</dbReference>
<reference evidence="3" key="1">
    <citation type="submission" date="2015-08" db="EMBL/GenBank/DDBJ databases">
        <title>Fjat-10028 dsm 16317.</title>
        <authorList>
            <person name="Liu B."/>
            <person name="Wang J."/>
            <person name="Zhu Y."/>
            <person name="Liu G."/>
            <person name="Chen Q."/>
            <person name="Chen Z."/>
            <person name="Lan J."/>
            <person name="Che J."/>
            <person name="Ge C."/>
            <person name="Shi H."/>
            <person name="Pan Z."/>
            <person name="Liu X."/>
        </authorList>
    </citation>
    <scope>NUCLEOTIDE SEQUENCE [LARGE SCALE GENOMIC DNA]</scope>
    <source>
        <strain evidence="3">DSM 16317</strain>
    </source>
</reference>
<comment type="caution">
    <text evidence="2">The sequence shown here is derived from an EMBL/GenBank/DDBJ whole genome shotgun (WGS) entry which is preliminary data.</text>
</comment>
<sequence>MYAHKRLIKRLSPDHQKIEAIIRQLENVTAGFNGECRVDQMVQEVLFNKHFYYFPNFECQLSPTRIAQIDSVLLTQSYILLIEIKNMRGTLHFQEQPYQLIQELDGQSIAYHCPQMQLLRASDTFERWLKNMKFQQLPIYKTIIMPNNRTVIKTAPTTVPLIMSKEIALFIQKINELPVVISEAQLEALIHSINVNNKSYKHRPLCEKYNIPIEQIKKGIICHCGTSGIRISERTWHCPKCQAVIPNAIKQTLYDWFSICAEEITITECIDFLSCNSRTLISRVLNNNNYIAIGKTRSRRFKLNNEETFYQ</sequence>
<dbReference type="STRING" id="263475.AMD00_01190"/>
<evidence type="ECO:0000313" key="2">
    <source>
        <dbReference type="EMBL" id="KOO51153.1"/>
    </source>
</evidence>